<evidence type="ECO:0000313" key="2">
    <source>
        <dbReference type="EnsemblPlants" id="KQK21030"/>
    </source>
</evidence>
<sequence length="243" mass="27322">MAAALRLLRHRLVAPPSPMLRSLFPASYSKAAAAAADDDDILPAVCRAALTPPPPSLSRQYCRDVFPRKAPPPKDEPGCCTPVPDAVSEGTKSLLDQLKDLKESKMALRVRRKNIMEHRERIRIGCHECRLSSALCKERLALQRKFLAKIREARVSSSRIKAYCSKLDKMGDEYDKDWAIEMSKEDLVDQHIEMVEEEEKDYLNALRRCHELERSIKEKVKKVGKVCGAVGLVGGLLLMLAKM</sequence>
<keyword evidence="3" id="KW-1185">Reference proteome</keyword>
<dbReference type="Proteomes" id="UP000008810">
    <property type="component" value="Chromosome 1"/>
</dbReference>
<dbReference type="Gramene" id="KQK21030">
    <property type="protein sequence ID" value="KQK21030"/>
    <property type="gene ID" value="BRADI_1g58256v3"/>
</dbReference>
<proteinExistence type="predicted"/>
<dbReference type="EMBL" id="CM000880">
    <property type="protein sequence ID" value="KQK21030.1"/>
    <property type="molecule type" value="Genomic_DNA"/>
</dbReference>
<gene>
    <name evidence="2" type="primary">LOC100831504</name>
    <name evidence="1" type="ORF">BRADI_1g58256v3</name>
</gene>
<dbReference type="AlphaFoldDB" id="A0A0Q3NU69"/>
<dbReference type="OrthoDB" id="694084at2759"/>
<reference evidence="1 2" key="1">
    <citation type="journal article" date="2010" name="Nature">
        <title>Genome sequencing and analysis of the model grass Brachypodium distachyon.</title>
        <authorList>
            <consortium name="International Brachypodium Initiative"/>
        </authorList>
    </citation>
    <scope>NUCLEOTIDE SEQUENCE [LARGE SCALE GENOMIC DNA]</scope>
    <source>
        <strain evidence="1">Bd21</strain>
        <strain evidence="2">cv. Bd21</strain>
    </source>
</reference>
<dbReference type="GeneID" id="100831504"/>
<evidence type="ECO:0000313" key="3">
    <source>
        <dbReference type="Proteomes" id="UP000008810"/>
    </source>
</evidence>
<accession>A0A0Q3NU69</accession>
<reference evidence="1" key="2">
    <citation type="submission" date="2017-06" db="EMBL/GenBank/DDBJ databases">
        <title>WGS assembly of Brachypodium distachyon.</title>
        <authorList>
            <consortium name="The International Brachypodium Initiative"/>
            <person name="Lucas S."/>
            <person name="Harmon-Smith M."/>
            <person name="Lail K."/>
            <person name="Tice H."/>
            <person name="Grimwood J."/>
            <person name="Bruce D."/>
            <person name="Barry K."/>
            <person name="Shu S."/>
            <person name="Lindquist E."/>
            <person name="Wang M."/>
            <person name="Pitluck S."/>
            <person name="Vogel J.P."/>
            <person name="Garvin D.F."/>
            <person name="Mockler T.C."/>
            <person name="Schmutz J."/>
            <person name="Rokhsar D."/>
            <person name="Bevan M.W."/>
        </authorList>
    </citation>
    <scope>NUCLEOTIDE SEQUENCE</scope>
    <source>
        <strain evidence="1">Bd21</strain>
    </source>
</reference>
<dbReference type="RefSeq" id="XP_003561457.1">
    <property type="nucleotide sequence ID" value="XM_003561409.4"/>
</dbReference>
<reference evidence="2" key="3">
    <citation type="submission" date="2018-08" db="UniProtKB">
        <authorList>
            <consortium name="EnsemblPlants"/>
        </authorList>
    </citation>
    <scope>IDENTIFICATION</scope>
    <source>
        <strain evidence="2">cv. Bd21</strain>
    </source>
</reference>
<evidence type="ECO:0000313" key="1">
    <source>
        <dbReference type="EMBL" id="KQK21030.1"/>
    </source>
</evidence>
<dbReference type="KEGG" id="bdi:100831504"/>
<dbReference type="EnsemblPlants" id="KQK21030">
    <property type="protein sequence ID" value="KQK21030"/>
    <property type="gene ID" value="BRADI_1g58256v3"/>
</dbReference>
<organism evidence="1">
    <name type="scientific">Brachypodium distachyon</name>
    <name type="common">Purple false brome</name>
    <name type="synonym">Trachynia distachya</name>
    <dbReference type="NCBI Taxonomy" id="15368"/>
    <lineage>
        <taxon>Eukaryota</taxon>
        <taxon>Viridiplantae</taxon>
        <taxon>Streptophyta</taxon>
        <taxon>Embryophyta</taxon>
        <taxon>Tracheophyta</taxon>
        <taxon>Spermatophyta</taxon>
        <taxon>Magnoliopsida</taxon>
        <taxon>Liliopsida</taxon>
        <taxon>Poales</taxon>
        <taxon>Poaceae</taxon>
        <taxon>BOP clade</taxon>
        <taxon>Pooideae</taxon>
        <taxon>Stipodae</taxon>
        <taxon>Brachypodieae</taxon>
        <taxon>Brachypodium</taxon>
    </lineage>
</organism>
<name>A0A0Q3NU69_BRADI</name>
<protein>
    <submittedName>
        <fullName evidence="1 2">Uncharacterized protein</fullName>
    </submittedName>
</protein>
<dbReference type="ExpressionAtlas" id="A0A0Q3NU69">
    <property type="expression patterns" value="baseline"/>
</dbReference>